<evidence type="ECO:0000256" key="1">
    <source>
        <dbReference type="SAM" id="MobiDB-lite"/>
    </source>
</evidence>
<evidence type="ECO:0000313" key="4">
    <source>
        <dbReference type="Proteomes" id="UP000186309"/>
    </source>
</evidence>
<feature type="compositionally biased region" description="Basic and acidic residues" evidence="1">
    <location>
        <begin position="250"/>
        <end position="261"/>
    </location>
</feature>
<accession>A0A1U7CTE3</accession>
<feature type="region of interest" description="Disordered" evidence="1">
    <location>
        <begin position="89"/>
        <end position="118"/>
    </location>
</feature>
<evidence type="ECO:0000256" key="2">
    <source>
        <dbReference type="SAM" id="SignalP"/>
    </source>
</evidence>
<protein>
    <recommendedName>
        <fullName evidence="5">Lipoprotein</fullName>
    </recommendedName>
</protein>
<sequence>MTPKAVMICLFAGLLTGCSSVAVIKNPSVSDTGIRYWRPKPYLLVTPADATGRMVKLKLEYLPDYSEEYSIHPQGKKPPQVQLKDGWNLVAVGGPAPPPEKPEEAAPPPPPPAGDPMKLPEYVVAATNIPIGYYESVFDSTGTKKYLKGWRYVGMTPMGGGNPIGMDPKGLPNGGLPPGCPPPTPGSSISGPLYGMVFFNGVMSFRQLDEIANNMTCPQYVKLTPDAPVAATSTGAETTTERSTNQGTETQREGAEAKPEKPSTSPPATPSVTIPPGAAWNSVPTPPVARNDDKLIQASAVAAPVKIKIPPPRIFATPGGAH</sequence>
<feature type="chain" id="PRO_5012437044" description="Lipoprotein" evidence="2">
    <location>
        <begin position="23"/>
        <end position="322"/>
    </location>
</feature>
<organism evidence="3 4">
    <name type="scientific">Paludisphaera borealis</name>
    <dbReference type="NCBI Taxonomy" id="1387353"/>
    <lineage>
        <taxon>Bacteria</taxon>
        <taxon>Pseudomonadati</taxon>
        <taxon>Planctomycetota</taxon>
        <taxon>Planctomycetia</taxon>
        <taxon>Isosphaerales</taxon>
        <taxon>Isosphaeraceae</taxon>
        <taxon>Paludisphaera</taxon>
    </lineage>
</organism>
<dbReference type="RefSeq" id="WP_145952223.1">
    <property type="nucleotide sequence ID" value="NZ_CP019082.1"/>
</dbReference>
<reference evidence="4" key="1">
    <citation type="submission" date="2016-12" db="EMBL/GenBank/DDBJ databases">
        <title>Comparative genomics of four Isosphaeraceae planctomycetes: a common pool of plasmids and glycoside hydrolase genes.</title>
        <authorList>
            <person name="Ivanova A."/>
        </authorList>
    </citation>
    <scope>NUCLEOTIDE SEQUENCE [LARGE SCALE GENOMIC DNA]</scope>
    <source>
        <strain evidence="4">PX4</strain>
    </source>
</reference>
<keyword evidence="2" id="KW-0732">Signal</keyword>
<dbReference type="KEGG" id="pbor:BSF38_03755"/>
<keyword evidence="4" id="KW-1185">Reference proteome</keyword>
<proteinExistence type="predicted"/>
<feature type="signal peptide" evidence="2">
    <location>
        <begin position="1"/>
        <end position="22"/>
    </location>
</feature>
<dbReference type="EMBL" id="CP019082">
    <property type="protein sequence ID" value="APW62220.1"/>
    <property type="molecule type" value="Genomic_DNA"/>
</dbReference>
<dbReference type="Proteomes" id="UP000186309">
    <property type="component" value="Chromosome"/>
</dbReference>
<dbReference type="STRING" id="1387353.BSF38_03755"/>
<evidence type="ECO:0008006" key="5">
    <source>
        <dbReference type="Google" id="ProtNLM"/>
    </source>
</evidence>
<gene>
    <name evidence="3" type="ORF">BSF38_03755</name>
</gene>
<evidence type="ECO:0000313" key="3">
    <source>
        <dbReference type="EMBL" id="APW62220.1"/>
    </source>
</evidence>
<name>A0A1U7CTE3_9BACT</name>
<feature type="compositionally biased region" description="Pro residues" evidence="1">
    <location>
        <begin position="95"/>
        <end position="114"/>
    </location>
</feature>
<dbReference type="AlphaFoldDB" id="A0A1U7CTE3"/>
<feature type="compositionally biased region" description="Low complexity" evidence="1">
    <location>
        <begin position="231"/>
        <end position="244"/>
    </location>
</feature>
<feature type="region of interest" description="Disordered" evidence="1">
    <location>
        <begin position="231"/>
        <end position="291"/>
    </location>
</feature>
<dbReference type="OrthoDB" id="277441at2"/>
<dbReference type="PROSITE" id="PS51257">
    <property type="entry name" value="PROKAR_LIPOPROTEIN"/>
    <property type="match status" value="1"/>
</dbReference>